<dbReference type="PANTHER" id="PTHR30472">
    <property type="entry name" value="FERRIC ENTEROBACTIN TRANSPORT SYSTEM PERMEASE PROTEIN"/>
    <property type="match status" value="1"/>
</dbReference>
<keyword evidence="6 8" id="KW-1133">Transmembrane helix</keyword>
<feature type="transmembrane region" description="Helical" evidence="8">
    <location>
        <begin position="628"/>
        <end position="650"/>
    </location>
</feature>
<comment type="caution">
    <text evidence="9">The sequence shown here is derived from an EMBL/GenBank/DDBJ whole genome shotgun (WGS) entry which is preliminary data.</text>
</comment>
<feature type="transmembrane region" description="Helical" evidence="8">
    <location>
        <begin position="195"/>
        <end position="215"/>
    </location>
</feature>
<dbReference type="RefSeq" id="WP_120193680.1">
    <property type="nucleotide sequence ID" value="NZ_RAPK01000010.1"/>
</dbReference>
<dbReference type="GO" id="GO:0005886">
    <property type="term" value="C:plasma membrane"/>
    <property type="evidence" value="ECO:0007669"/>
    <property type="project" value="UniProtKB-SubCell"/>
</dbReference>
<feature type="transmembrane region" description="Helical" evidence="8">
    <location>
        <begin position="61"/>
        <end position="82"/>
    </location>
</feature>
<name>A0A419UZL4_9BACL</name>
<comment type="similarity">
    <text evidence="2">Belongs to the binding-protein-dependent transport system permease family. FecCD subfamily.</text>
</comment>
<feature type="transmembrane region" description="Helical" evidence="8">
    <location>
        <begin position="241"/>
        <end position="267"/>
    </location>
</feature>
<keyword evidence="10" id="KW-1185">Reference proteome</keyword>
<feature type="transmembrane region" description="Helical" evidence="8">
    <location>
        <begin position="589"/>
        <end position="616"/>
    </location>
</feature>
<evidence type="ECO:0000256" key="3">
    <source>
        <dbReference type="ARBA" id="ARBA00022448"/>
    </source>
</evidence>
<dbReference type="Gene3D" id="1.10.3470.10">
    <property type="entry name" value="ABC transporter involved in vitamin B12 uptake, BtuC"/>
    <property type="match status" value="2"/>
</dbReference>
<dbReference type="GO" id="GO:0022857">
    <property type="term" value="F:transmembrane transporter activity"/>
    <property type="evidence" value="ECO:0007669"/>
    <property type="project" value="InterPro"/>
</dbReference>
<dbReference type="Pfam" id="PF01032">
    <property type="entry name" value="FecCD"/>
    <property type="match status" value="2"/>
</dbReference>
<dbReference type="FunFam" id="1.10.3470.10:FF:000001">
    <property type="entry name" value="Vitamin B12 ABC transporter permease BtuC"/>
    <property type="match status" value="1"/>
</dbReference>
<feature type="transmembrane region" description="Helical" evidence="8">
    <location>
        <begin position="313"/>
        <end position="331"/>
    </location>
</feature>
<gene>
    <name evidence="9" type="ORF">ATL39_2514</name>
</gene>
<feature type="transmembrane region" description="Helical" evidence="8">
    <location>
        <begin position="351"/>
        <end position="374"/>
    </location>
</feature>
<dbReference type="AlphaFoldDB" id="A0A419UZL4"/>
<dbReference type="Proteomes" id="UP000285120">
    <property type="component" value="Unassembled WGS sequence"/>
</dbReference>
<comment type="subcellular location">
    <subcellularLocation>
        <location evidence="1">Cell membrane</location>
        <topology evidence="1">Multi-pass membrane protein</topology>
    </subcellularLocation>
</comment>
<dbReference type="PANTHER" id="PTHR30472:SF24">
    <property type="entry name" value="FERRIC ENTEROBACTIN TRANSPORT SYSTEM PERMEASE PROTEIN FEPG"/>
    <property type="match status" value="1"/>
</dbReference>
<evidence type="ECO:0000313" key="9">
    <source>
        <dbReference type="EMBL" id="RKD71123.1"/>
    </source>
</evidence>
<sequence length="679" mass="71217">MKHLHTKTKAVLIFGGGTALLFFLSFLHLYQSSQDMSWAVVLEALQNEGDTVQHSIVKSVYLPRIALGLIAGAALAAAGVIFQTLTKNPLAAPSTLGVHAGAYFFVVAGAALGSSGPAWLFGNGFLFAFLGGSLAAVLVFALSGGINATPVRMALAGLVLSLMFSSFTAALQIFFEYETAGLFLWGNGSLVQQDWSGVLFALPWTAVITIIIFLISRQMDIMLLGSDQAKALGEKTKRVQVIMFFLAVGLSALTVSVAGPIAFIGLIAPHLMRLAGFQLHSLLIPASMLWGANILIGADILGRFLDPSLTEMPVGSVTALIGAPWLIWLVLKHRGSFFGSGSKESISGSRLSFMIPYPMVLTGSGLLLTIVFFIGMAGGSTGFEWVETWRALFTEEASGQRFIIFDLRLGRMLAACAAGMLLAASGLLFQGILRNPLADPSVIGVTAGAGVGALSVLFFFSSLSAAWLPAGAIAGAFLTVAVVLFFSWKTQFHPAVLALMGIAVSAAGGAITQILIVRSNLNAASALTWLSGSTYASGFTELQMFLVWPLFILIPAAFFLLGSLNILALGDNNAIGLGVPLTAVRWFSIILATFSAAMAVAAVGTIGFIGLVAPHLARLLVGEDYRKIFPVALLLGAALLVGADAAGRIAIAPKEIPSGLVAAIIGAPFFLWLMSRTKK</sequence>
<feature type="transmembrane region" description="Helical" evidence="8">
    <location>
        <begin position="467"/>
        <end position="488"/>
    </location>
</feature>
<feature type="transmembrane region" description="Helical" evidence="8">
    <location>
        <begin position="12"/>
        <end position="30"/>
    </location>
</feature>
<organism evidence="9 10">
    <name type="scientific">Sinobaca qinghaiensis</name>
    <dbReference type="NCBI Taxonomy" id="342944"/>
    <lineage>
        <taxon>Bacteria</taxon>
        <taxon>Bacillati</taxon>
        <taxon>Bacillota</taxon>
        <taxon>Bacilli</taxon>
        <taxon>Bacillales</taxon>
        <taxon>Sporolactobacillaceae</taxon>
        <taxon>Sinobaca</taxon>
    </lineage>
</organism>
<feature type="transmembrane region" description="Helical" evidence="8">
    <location>
        <begin position="441"/>
        <end position="460"/>
    </location>
</feature>
<keyword evidence="7 8" id="KW-0472">Membrane</keyword>
<feature type="transmembrane region" description="Helical" evidence="8">
    <location>
        <begin position="154"/>
        <end position="175"/>
    </location>
</feature>
<feature type="transmembrane region" description="Helical" evidence="8">
    <location>
        <begin position="656"/>
        <end position="674"/>
    </location>
</feature>
<keyword evidence="5 8" id="KW-0812">Transmembrane</keyword>
<evidence type="ECO:0000256" key="4">
    <source>
        <dbReference type="ARBA" id="ARBA00022475"/>
    </source>
</evidence>
<dbReference type="InterPro" id="IPR000522">
    <property type="entry name" value="ABC_transptr_permease_BtuC"/>
</dbReference>
<evidence type="ECO:0000256" key="6">
    <source>
        <dbReference type="ARBA" id="ARBA00022989"/>
    </source>
</evidence>
<dbReference type="GO" id="GO:0033214">
    <property type="term" value="P:siderophore-iron import into cell"/>
    <property type="evidence" value="ECO:0007669"/>
    <property type="project" value="TreeGrafter"/>
</dbReference>
<dbReference type="SUPFAM" id="SSF81345">
    <property type="entry name" value="ABC transporter involved in vitamin B12 uptake, BtuC"/>
    <property type="match status" value="2"/>
</dbReference>
<evidence type="ECO:0000256" key="1">
    <source>
        <dbReference type="ARBA" id="ARBA00004651"/>
    </source>
</evidence>
<keyword evidence="3" id="KW-0813">Transport</keyword>
<dbReference type="InterPro" id="IPR037294">
    <property type="entry name" value="ABC_BtuC-like"/>
</dbReference>
<evidence type="ECO:0000313" key="10">
    <source>
        <dbReference type="Proteomes" id="UP000285120"/>
    </source>
</evidence>
<evidence type="ECO:0000256" key="8">
    <source>
        <dbReference type="SAM" id="Phobius"/>
    </source>
</evidence>
<evidence type="ECO:0000256" key="2">
    <source>
        <dbReference type="ARBA" id="ARBA00007935"/>
    </source>
</evidence>
<dbReference type="OrthoDB" id="9811721at2"/>
<feature type="transmembrane region" description="Helical" evidence="8">
    <location>
        <begin position="94"/>
        <end position="112"/>
    </location>
</feature>
<feature type="transmembrane region" description="Helical" evidence="8">
    <location>
        <begin position="545"/>
        <end position="569"/>
    </location>
</feature>
<keyword evidence="4" id="KW-1003">Cell membrane</keyword>
<evidence type="ECO:0000256" key="7">
    <source>
        <dbReference type="ARBA" id="ARBA00023136"/>
    </source>
</evidence>
<feature type="transmembrane region" description="Helical" evidence="8">
    <location>
        <begin position="118"/>
        <end position="142"/>
    </location>
</feature>
<dbReference type="EMBL" id="RAPK01000010">
    <property type="protein sequence ID" value="RKD71123.1"/>
    <property type="molecule type" value="Genomic_DNA"/>
</dbReference>
<evidence type="ECO:0000256" key="5">
    <source>
        <dbReference type="ARBA" id="ARBA00022692"/>
    </source>
</evidence>
<feature type="transmembrane region" description="Helical" evidence="8">
    <location>
        <begin position="409"/>
        <end position="429"/>
    </location>
</feature>
<protein>
    <submittedName>
        <fullName evidence="9">Iron complex transport system permease protein</fullName>
    </submittedName>
</protein>
<dbReference type="CDD" id="cd06550">
    <property type="entry name" value="TM_ABC_iron-siderophores_like"/>
    <property type="match status" value="2"/>
</dbReference>
<proteinExistence type="inferred from homology"/>
<feature type="transmembrane region" description="Helical" evidence="8">
    <location>
        <begin position="494"/>
        <end position="517"/>
    </location>
</feature>
<reference evidence="9 10" key="1">
    <citation type="submission" date="2018-09" db="EMBL/GenBank/DDBJ databases">
        <title>Genomic Encyclopedia of Archaeal and Bacterial Type Strains, Phase II (KMG-II): from individual species to whole genera.</title>
        <authorList>
            <person name="Goeker M."/>
        </authorList>
    </citation>
    <scope>NUCLEOTIDE SEQUENCE [LARGE SCALE GENOMIC DNA]</scope>
    <source>
        <strain evidence="9 10">DSM 17008</strain>
    </source>
</reference>
<accession>A0A419UZL4</accession>